<dbReference type="Proteomes" id="UP000820818">
    <property type="component" value="Unassembled WGS sequence"/>
</dbReference>
<accession>A0AAD5KDT4</accession>
<comment type="caution">
    <text evidence="1">The sequence shown here is derived from an EMBL/GenBank/DDBJ whole genome shotgun (WGS) entry which is preliminary data.</text>
</comment>
<name>A0AAD5KDT4_9CRUS</name>
<evidence type="ECO:0000313" key="1">
    <source>
        <dbReference type="EMBL" id="KAI9549672.1"/>
    </source>
</evidence>
<gene>
    <name evidence="1" type="ORF">GHT06_003858</name>
</gene>
<reference evidence="1" key="1">
    <citation type="submission" date="2022-05" db="EMBL/GenBank/DDBJ databases">
        <title>A multi-omics perspective on studying reproductive biology in Daphnia sinensis.</title>
        <authorList>
            <person name="Jia J."/>
        </authorList>
    </citation>
    <scope>NUCLEOTIDE SEQUENCE</scope>
    <source>
        <strain evidence="1">WSL</strain>
    </source>
</reference>
<organism evidence="1 2">
    <name type="scientific">Daphnia sinensis</name>
    <dbReference type="NCBI Taxonomy" id="1820382"/>
    <lineage>
        <taxon>Eukaryota</taxon>
        <taxon>Metazoa</taxon>
        <taxon>Ecdysozoa</taxon>
        <taxon>Arthropoda</taxon>
        <taxon>Crustacea</taxon>
        <taxon>Branchiopoda</taxon>
        <taxon>Diplostraca</taxon>
        <taxon>Cladocera</taxon>
        <taxon>Anomopoda</taxon>
        <taxon>Daphniidae</taxon>
        <taxon>Daphnia</taxon>
        <taxon>Daphnia similis group</taxon>
    </lineage>
</organism>
<keyword evidence="2" id="KW-1185">Reference proteome</keyword>
<dbReference type="AlphaFoldDB" id="A0AAD5KDT4"/>
<sequence length="538" mass="59164">MSDRLTALTRRMRTVNTIGARCLVRENAREWAANNWKNPRSGLLGGAAYISKELGEIRLTDATATQVGYIYWPLNPGREFSLSFQLRTGIGATRTGGAFWVSLCHGAPHFSSVQTPSSPTEIRLIFNTQYSYLDIRGPGSSRVAYGGVWMGTGDAWTKFVVRISQEAVRVSVDGSVYVLAMTNPNVPRAMDIYCALCAETSPTASEAVQYAVKNIELWTHDMDQPSRDSRYLPSMEIQFPTYTLVRQNQPPRDAVTFGVHVNTGPIFAGVAYTWAHGCVPCKIVCTNQSTGEMVAAYTGKAVAGVATNGQPNSYISYNFYYLVPKPGFIGIRKRAIGALPATAVAVEYISESNTRVTRYMIALERTDTFTYGFWDTAGLYGEAEFSGAVSLTDNGAWDYVCVVPQTSRCRYVTLPRGTAITNTTNASWVENVVTAANGMWDSDQLATGMETKGAVMCHFQYAGGTISFMKGSPWPLRYSSTISTWAAMIRVEVLDAAKPPPSVSPSLYISTNYSDSTRNLIWRWMEGYGWYLNMNAAA</sequence>
<proteinExistence type="predicted"/>
<dbReference type="EMBL" id="WJBH02000290">
    <property type="protein sequence ID" value="KAI9549672.1"/>
    <property type="molecule type" value="Genomic_DNA"/>
</dbReference>
<protein>
    <submittedName>
        <fullName evidence="1">Uncharacterized protein</fullName>
    </submittedName>
</protein>
<evidence type="ECO:0000313" key="2">
    <source>
        <dbReference type="Proteomes" id="UP000820818"/>
    </source>
</evidence>